<evidence type="ECO:0000313" key="8">
    <source>
        <dbReference type="Proteomes" id="UP000250796"/>
    </source>
</evidence>
<feature type="transmembrane region" description="Helical" evidence="5">
    <location>
        <begin position="21"/>
        <end position="40"/>
    </location>
</feature>
<feature type="domain" description="ABC-2 type transporter transmembrane" evidence="6">
    <location>
        <begin position="23"/>
        <end position="322"/>
    </location>
</feature>
<dbReference type="KEGG" id="minf:MESINF_0852"/>
<comment type="subcellular location">
    <subcellularLocation>
        <location evidence="1">Membrane</location>
        <topology evidence="1">Multi-pass membrane protein</topology>
    </subcellularLocation>
</comment>
<dbReference type="RefSeq" id="WP_169698656.1">
    <property type="nucleotide sequence ID" value="NZ_LS974202.1"/>
</dbReference>
<dbReference type="GO" id="GO:0016020">
    <property type="term" value="C:membrane"/>
    <property type="evidence" value="ECO:0007669"/>
    <property type="project" value="UniProtKB-SubCell"/>
</dbReference>
<dbReference type="PANTHER" id="PTHR43471">
    <property type="entry name" value="ABC TRANSPORTER PERMEASE"/>
    <property type="match status" value="1"/>
</dbReference>
<evidence type="ECO:0000256" key="1">
    <source>
        <dbReference type="ARBA" id="ARBA00004141"/>
    </source>
</evidence>
<evidence type="ECO:0000256" key="2">
    <source>
        <dbReference type="ARBA" id="ARBA00022692"/>
    </source>
</evidence>
<evidence type="ECO:0000256" key="3">
    <source>
        <dbReference type="ARBA" id="ARBA00022989"/>
    </source>
</evidence>
<dbReference type="Proteomes" id="UP000250796">
    <property type="component" value="Chromosome MESINF"/>
</dbReference>
<feature type="transmembrane region" description="Helical" evidence="5">
    <location>
        <begin position="144"/>
        <end position="169"/>
    </location>
</feature>
<dbReference type="PANTHER" id="PTHR43471:SF1">
    <property type="entry name" value="ABC TRANSPORTER PERMEASE PROTEIN NOSY-RELATED"/>
    <property type="match status" value="1"/>
</dbReference>
<evidence type="ECO:0000259" key="6">
    <source>
        <dbReference type="Pfam" id="PF12698"/>
    </source>
</evidence>
<dbReference type="AlphaFoldDB" id="A0A7Z7PMW8"/>
<dbReference type="EMBL" id="LS974202">
    <property type="protein sequence ID" value="SSC12301.1"/>
    <property type="molecule type" value="Genomic_DNA"/>
</dbReference>
<keyword evidence="3 5" id="KW-1133">Transmembrane helix</keyword>
<dbReference type="InterPro" id="IPR013525">
    <property type="entry name" value="ABC2_TM"/>
</dbReference>
<evidence type="ECO:0000256" key="5">
    <source>
        <dbReference type="SAM" id="Phobius"/>
    </source>
</evidence>
<feature type="transmembrane region" description="Helical" evidence="5">
    <location>
        <begin position="253"/>
        <end position="272"/>
    </location>
</feature>
<dbReference type="Pfam" id="PF12698">
    <property type="entry name" value="ABC2_membrane_3"/>
    <property type="match status" value="1"/>
</dbReference>
<feature type="transmembrane region" description="Helical" evidence="5">
    <location>
        <begin position="302"/>
        <end position="322"/>
    </location>
</feature>
<name>A0A7Z7PMW8_9BACT</name>
<gene>
    <name evidence="7" type="ORF">MESINF_0852</name>
</gene>
<evidence type="ECO:0000313" key="7">
    <source>
        <dbReference type="EMBL" id="SSC12301.1"/>
    </source>
</evidence>
<protein>
    <recommendedName>
        <fullName evidence="6">ABC-2 type transporter transmembrane domain-containing protein</fullName>
    </recommendedName>
</protein>
<keyword evidence="8" id="KW-1185">Reference proteome</keyword>
<keyword evidence="4 5" id="KW-0472">Membrane</keyword>
<feature type="transmembrane region" description="Helical" evidence="5">
    <location>
        <begin position="190"/>
        <end position="214"/>
    </location>
</feature>
<sequence>MNVRRVLNIFKLDTLNSRRDKVMIYTLLAPIILTIVFKLISPDFQSLSIDFVVPENAAKLAVQLDRYANVEQVGSIQEMKDAVARGDDRIGVYESEGKYVLVMQGDESPQARELAELAISAVLEGDTSLINIDFSDNGRVIPPITLFGFSFVVILSFTLGGFIIGFSIIEEKESGAMRALMVTPISKAEFLLGRSIMGISVPIVHALLAVLIFAIGGLDILKLIMVTVVSSVIGIVMGFLIGVMSSSQMTGLANMKISVLLLLMPVMIAFVLPENRQFIFYWSPTYWSFAALKDILTRNAEWGGFLLQLLWISLTTGLLFLLMRGKIKSGLKTYQS</sequence>
<reference evidence="7 8" key="1">
    <citation type="submission" date="2017-01" db="EMBL/GenBank/DDBJ databases">
        <authorList>
            <person name="Erauso G."/>
        </authorList>
    </citation>
    <scope>NUCLEOTIDE SEQUENCE [LARGE SCALE GENOMIC DNA]</scope>
    <source>
        <strain evidence="7">MESINF1</strain>
    </source>
</reference>
<evidence type="ECO:0000256" key="4">
    <source>
        <dbReference type="ARBA" id="ARBA00023136"/>
    </source>
</evidence>
<accession>A0A7Z7PMW8</accession>
<keyword evidence="2 5" id="KW-0812">Transmembrane</keyword>
<feature type="transmembrane region" description="Helical" evidence="5">
    <location>
        <begin position="220"/>
        <end position="241"/>
    </location>
</feature>
<dbReference type="GO" id="GO:0140359">
    <property type="term" value="F:ABC-type transporter activity"/>
    <property type="evidence" value="ECO:0007669"/>
    <property type="project" value="InterPro"/>
</dbReference>
<proteinExistence type="predicted"/>
<organism evidence="7 8">
    <name type="scientific">Mesotoga infera</name>
    <dbReference type="NCBI Taxonomy" id="1236046"/>
    <lineage>
        <taxon>Bacteria</taxon>
        <taxon>Thermotogati</taxon>
        <taxon>Thermotogota</taxon>
        <taxon>Thermotogae</taxon>
        <taxon>Kosmotogales</taxon>
        <taxon>Kosmotogaceae</taxon>
        <taxon>Mesotoga</taxon>
    </lineage>
</organism>